<dbReference type="GO" id="GO:0030686">
    <property type="term" value="C:90S preribosome"/>
    <property type="evidence" value="ECO:0007669"/>
    <property type="project" value="TreeGrafter"/>
</dbReference>
<dbReference type="PANTHER" id="PTHR17695">
    <property type="entry name" value="SMALL SUBUNIT PROCESSOME COMPONENT 20 HOMOLOG"/>
    <property type="match status" value="1"/>
</dbReference>
<name>A0A098VMA3_9MICR</name>
<evidence type="ECO:0000256" key="1">
    <source>
        <dbReference type="SAM" id="MobiDB-lite"/>
    </source>
</evidence>
<dbReference type="SUPFAM" id="SSF48371">
    <property type="entry name" value="ARM repeat"/>
    <property type="match status" value="1"/>
</dbReference>
<organism evidence="3 4">
    <name type="scientific">Mitosporidium daphniae</name>
    <dbReference type="NCBI Taxonomy" id="1485682"/>
    <lineage>
        <taxon>Eukaryota</taxon>
        <taxon>Fungi</taxon>
        <taxon>Fungi incertae sedis</taxon>
        <taxon>Microsporidia</taxon>
        <taxon>Mitosporidium</taxon>
    </lineage>
</organism>
<dbReference type="HOGENOM" id="CLU_228882_0_0_1"/>
<feature type="compositionally biased region" description="Basic and acidic residues" evidence="1">
    <location>
        <begin position="1086"/>
        <end position="1100"/>
    </location>
</feature>
<evidence type="ECO:0000313" key="4">
    <source>
        <dbReference type="Proteomes" id="UP000029725"/>
    </source>
</evidence>
<dbReference type="Proteomes" id="UP000029725">
    <property type="component" value="Unassembled WGS sequence"/>
</dbReference>
<dbReference type="PANTHER" id="PTHR17695:SF11">
    <property type="entry name" value="SMALL SUBUNIT PROCESSOME COMPONENT 20 HOMOLOG"/>
    <property type="match status" value="1"/>
</dbReference>
<reference evidence="3 4" key="1">
    <citation type="submission" date="2014-04" db="EMBL/GenBank/DDBJ databases">
        <title>A new species of microsporidia sheds light on the evolution of extreme parasitism.</title>
        <authorList>
            <person name="Haag K.L."/>
            <person name="James T.Y."/>
            <person name="Larsson R."/>
            <person name="Schaer T.M."/>
            <person name="Refardt D."/>
            <person name="Pombert J.-F."/>
            <person name="Ebert D."/>
        </authorList>
    </citation>
    <scope>NUCLEOTIDE SEQUENCE [LARGE SCALE GENOMIC DNA]</scope>
    <source>
        <strain evidence="3 4">UGP3</strain>
        <tissue evidence="3">Spores</tissue>
    </source>
</reference>
<feature type="region of interest" description="Disordered" evidence="1">
    <location>
        <begin position="1078"/>
        <end position="1109"/>
    </location>
</feature>
<evidence type="ECO:0000313" key="3">
    <source>
        <dbReference type="EMBL" id="KGG50198.1"/>
    </source>
</evidence>
<dbReference type="RefSeq" id="XP_013236634.1">
    <property type="nucleotide sequence ID" value="XM_013381180.1"/>
</dbReference>
<evidence type="ECO:0000259" key="2">
    <source>
        <dbReference type="Pfam" id="PF20416"/>
    </source>
</evidence>
<dbReference type="InterPro" id="IPR016024">
    <property type="entry name" value="ARM-type_fold"/>
</dbReference>
<dbReference type="InterPro" id="IPR046523">
    <property type="entry name" value="UTP20_dom"/>
</dbReference>
<dbReference type="GO" id="GO:0032040">
    <property type="term" value="C:small-subunit processome"/>
    <property type="evidence" value="ECO:0007669"/>
    <property type="project" value="TreeGrafter"/>
</dbReference>
<dbReference type="Pfam" id="PF20416">
    <property type="entry name" value="UTP20"/>
    <property type="match status" value="1"/>
</dbReference>
<protein>
    <submittedName>
        <fullName evidence="3">Putative HEAT repeat protein</fullName>
    </submittedName>
</protein>
<dbReference type="EMBL" id="JMKJ01000592">
    <property type="protein sequence ID" value="KGG50198.1"/>
    <property type="molecule type" value="Genomic_DNA"/>
</dbReference>
<gene>
    <name evidence="3" type="ORF">DI09_81p10</name>
</gene>
<dbReference type="GeneID" id="25260908"/>
<dbReference type="InterPro" id="IPR052575">
    <property type="entry name" value="SSU_processome_comp_20"/>
</dbReference>
<comment type="caution">
    <text evidence="3">The sequence shown here is derived from an EMBL/GenBank/DDBJ whole genome shotgun (WGS) entry which is preliminary data.</text>
</comment>
<sequence>MDFNHENSASIDELTLFRHEKAHKFYKKRKIMEQFDILSVLNPKLTQYIDPQTSKGAMFSHLRWNIEMLSAQVGASAVVNEWLSEIEPLLISLPMIVHNKKKIVRLVSTAMQNEHQDLILVALECISSLCLDFDFLTLGKNSIFRLFDSIIDTISLRTLCKSKAPQVKSATLNEANHVLEKYLQVLVILTRFSLNGSRDDVLLKKIFAFLCNLSKDPNSLPIRITSIALLFEAVSYSSASFLGDKNFLPFEDESIIVGALIMIAQLFPELPFPAKPVVFSSYESIRMPTKTALKSLSLLFCWFLGLSSIPQSQYRVVLTLFPDRKECVDICRLFLYLKGLISQLKLDGGDLEVLDDALRILIPLLPAALHASSDVRSNVLDILVYSLQAHKDYPFDDTIPELLGNFLPQSFQIELILPFLPSPSSDDKESFWKKFFASMSSLHSASSLPLSFSSDSSSPLVDILSEYLSKELKKETSLCWTKTVILGKDREPFLSALKMSLSLKKGLIETIGSRILHPTAIEEDQETLISLLESSDPTLLSFEGYFLHHAAQIKDLLSKSGSIQLLRLASHFAEFNLLTTPILIDTLHLHSKSMFSKEKVMLTLLDSFLRSPILGSNFSSTKNDYKTLLTFGGLARCKDDGIRALAIQSIGKMLEIPITLMEAFSLPITLTTCRQKLLGIERIVSLNSLNPELLLCMIIGSLLWTPLRPFQEGLLPLGRKVLSFLSPESAWNIWGSSFQQVCASAQEISCISSDQDQRNSTARILVPLTLLLNLLMKESCVNHLMKAKANEGPAILLENLFLECWDNNCFKSISGLTGDLSTDSLKSLCVPILKVMTLMSQEHQKSVRNVETDILTGVLIDKALSFPDASLQVNALGLLVKRHPALLTTFGELRDLLSSGVKEIDWTESVSRLFQNYQKMATQKDLAARALISFVFGRISMSSRLCSSLQASNRRKIISAIVSYLPSDPFWFLLFQRASATIANFLCGTKEKKSPASFPKASHVIGFYNIIEELLSQASHAIPLQLVYDISTTLLGIIDFKQRNETCPNSKLIGNEEDEEEDSADTFVISNARVDIDVSSNENDQNDDHLSNEQEIDPHKVPSFRQNSEKKKGLVSRAITLLSRLLKLRSHEDTILEFPPLIQLMTKNISGNNIEKSFLFGVEVASSLVPNALAQDWLDIRLPYLTQASDTQLTSIFTQVVIPLLSQKNYEYEKLDADGEPHYEQLIISSEIQSDQKSPERFNVIFESGLLDRILNALTLLFSTHRKRIFDTIFRAAALLPFSIREKEETFSDQIRNLLLMELSSISDMKIMKTMIMNRQQKKGPMSWIPLALDVLGSRLLSKIVLAVSSPCSKPVLGLSSPFEKTLTSTSLSVGSKIKLVALFVSSSPEESIPLELKSCWWLSDAAILSESLSKIAEAASDLFIARPVISKVEEIAFRAVKHWVYDSKSSPRDNESTIERIDEELHSKTNEDCMINDYSVSRASDQNSSEATLTICNILFFWLQSTIVKEESRHHLSLRSDLLSFLSRFLGVIPFSLATRLSPATKALWYFMNPNIRSEISPTDLASGLLTPQPTLSEAMLASLGEAQFPVRQKALERLQKYLKKSLVIAKGIDPCNTSHSALIEEWLWPLANISLVPEARKRSGISAYSSVQEAALNLWVTCAMSMITQGGHGHNYRLPRKILLALIAALSSTNGHPSLKQSLWWWFPPTEALSATPRLVERLLVAFLDALCQLIADPGMHNDARWGEEVTKMAPLVRDRIIPFSMGSPEALRPKLASLSLRFLALAGETLKDGLLGPTLISGLRNREFSHREQCRQILREALVSWPLSISLPLITRLVHTIIMPTSAERFVNEFDEKNACVGRRTRNDEHGGFLKHVSSFTMAELLEHAATTNATPTSDIEPQAVARLVYLFVEASSGTLAREKATEQWAQKAVEVRQQRAPRAFGTLARLLPISQVLNELLPMLYKMLANRDKDNSELPSIARAILSRIGSVLRTHPSLTEEKRLQEGTGGALVLALVQHAYLALLRLLPKEQDAPDKTSIDLIIGRFGLSLISSLADDVLPLTLPKTFLNATDEVLDTATISPKETTPSRYTIDVLGPVLLSLILERDSNGSVSHDDAVIAESMRLLTRIHARWRRNRQDLSANGDKLMSHAVSRAVKLIVKERPEDISSTALISAAFSLLAGAVGDRKLLSDGLLRSIISSPRFTDRDLFSRMLQSEICTAGVGPFLRRFYACRRLAIVEAYDLADSLFERMLHASNDGIRTSARDTLLSFLSSYPLSEGRFSFWLKNLIAQMDHSWEESRVVIFELLISIFSKDIGDFPEQITAIKEAVVLKSLLLHLQDPSIAVRESADRLIFLLLGSDFATGIQLLEWCRSWLSLNCSSSFHKVGAIGIIKCHQAIPSIFSSASTEELLEEISLLLKLIISNSTSSDPDLQDQCKQTLEILSAL</sequence>
<keyword evidence="4" id="KW-1185">Reference proteome</keyword>
<accession>A0A098VMA3</accession>
<dbReference type="VEuPathDB" id="MicrosporidiaDB:DI09_81p10"/>
<feature type="domain" description="U3 small nucleolar RNA-associated protein 20" evidence="2">
    <location>
        <begin position="1875"/>
        <end position="2006"/>
    </location>
</feature>
<proteinExistence type="predicted"/>